<dbReference type="InterPro" id="IPR054700">
    <property type="entry name" value="MddA"/>
</dbReference>
<dbReference type="PANTHER" id="PTHR31040:SF1">
    <property type="entry name" value="NURIM"/>
    <property type="match status" value="1"/>
</dbReference>
<evidence type="ECO:0000313" key="14">
    <source>
        <dbReference type="EMBL" id="SRX94830.1"/>
    </source>
</evidence>
<evidence type="ECO:0000256" key="12">
    <source>
        <dbReference type="SAM" id="Phobius"/>
    </source>
</evidence>
<dbReference type="AlphaFoldDB" id="A0A1E3TFJ6"/>
<keyword evidence="10 12" id="KW-0472">Membrane</keyword>
<evidence type="ECO:0000256" key="2">
    <source>
        <dbReference type="ARBA" id="ARBA00004141"/>
    </source>
</evidence>
<accession>A0A1E3TFJ6</accession>
<reference evidence="14 15" key="1">
    <citation type="submission" date="2018-05" db="EMBL/GenBank/DDBJ databases">
        <authorList>
            <consortium name="IHU Genomes"/>
        </authorList>
    </citation>
    <scope>NUCLEOTIDE SEQUENCE [LARGE SCALE GENOMIC DNA]</scope>
    <source>
        <strain evidence="14 15">P7336</strain>
    </source>
</reference>
<dbReference type="GO" id="GO:0008168">
    <property type="term" value="F:methyltransferase activity"/>
    <property type="evidence" value="ECO:0007669"/>
    <property type="project" value="UniProtKB-KW"/>
</dbReference>
<evidence type="ECO:0000256" key="1">
    <source>
        <dbReference type="ARBA" id="ARBA00002096"/>
    </source>
</evidence>
<dbReference type="Pfam" id="PF07298">
    <property type="entry name" value="NnrU"/>
    <property type="match status" value="1"/>
</dbReference>
<keyword evidence="6" id="KW-0808">Transferase</keyword>
<sequence>MTTIKRFLAISYGAVAYLLFVVAFLYAIGFVGNLWVPRSVDHAIAAPTGKAFAVDIILLGLFAIQHSVMARPAFKRWWTRVIPEPIERSTYVLLSDLVLFLLYWQWRTLPDEVWHVGYQVGRVALWVLFWVGWVTVFAGSFMINHFDLFGLRQVYAFWRGNPLSDLGFRTTLLYRVVRHPLMLGFILAFWAAPTMTVGRLLFAAASTAYILVAVQLEERDLAATLGEQYLEYRREVRMLVPLPRRQRNHPPSTVAESS</sequence>
<evidence type="ECO:0000256" key="5">
    <source>
        <dbReference type="ARBA" id="ARBA00022603"/>
    </source>
</evidence>
<organism evidence="14 15">
    <name type="scientific">Mycobacterium shimoidei</name>
    <dbReference type="NCBI Taxonomy" id="29313"/>
    <lineage>
        <taxon>Bacteria</taxon>
        <taxon>Bacillati</taxon>
        <taxon>Actinomycetota</taxon>
        <taxon>Actinomycetes</taxon>
        <taxon>Mycobacteriales</taxon>
        <taxon>Mycobacteriaceae</taxon>
        <taxon>Mycobacterium</taxon>
    </lineage>
</organism>
<dbReference type="Proteomes" id="UP000252015">
    <property type="component" value="Unassembled WGS sequence"/>
</dbReference>
<keyword evidence="5" id="KW-0489">Methyltransferase</keyword>
<keyword evidence="9 12" id="KW-1133">Transmembrane helix</keyword>
<evidence type="ECO:0000259" key="13">
    <source>
        <dbReference type="Pfam" id="PF07298"/>
    </source>
</evidence>
<keyword evidence="15" id="KW-1185">Reference proteome</keyword>
<dbReference type="GO" id="GO:0032259">
    <property type="term" value="P:methylation"/>
    <property type="evidence" value="ECO:0007669"/>
    <property type="project" value="UniProtKB-KW"/>
</dbReference>
<evidence type="ECO:0000256" key="4">
    <source>
        <dbReference type="ARBA" id="ARBA00012149"/>
    </source>
</evidence>
<keyword evidence="8 12" id="KW-0812">Transmembrane</keyword>
<name>A0A1E3TFJ6_MYCSH</name>
<evidence type="ECO:0000256" key="8">
    <source>
        <dbReference type="ARBA" id="ARBA00022692"/>
    </source>
</evidence>
<evidence type="ECO:0000256" key="3">
    <source>
        <dbReference type="ARBA" id="ARBA00010631"/>
    </source>
</evidence>
<comment type="catalytic activity">
    <reaction evidence="11">
        <text>methanethiol + S-adenosyl-L-methionine = dimethyl sulfide + S-adenosyl-L-homocysteine + H(+)</text>
        <dbReference type="Rhea" id="RHEA:50428"/>
        <dbReference type="ChEBI" id="CHEBI:15378"/>
        <dbReference type="ChEBI" id="CHEBI:16007"/>
        <dbReference type="ChEBI" id="CHEBI:17437"/>
        <dbReference type="ChEBI" id="CHEBI:57856"/>
        <dbReference type="ChEBI" id="CHEBI:59789"/>
        <dbReference type="EC" id="2.1.1.334"/>
    </reaction>
</comment>
<evidence type="ECO:0000256" key="6">
    <source>
        <dbReference type="ARBA" id="ARBA00022679"/>
    </source>
</evidence>
<proteinExistence type="inferred from homology"/>
<dbReference type="InterPro" id="IPR033580">
    <property type="entry name" value="Nurim-like"/>
</dbReference>
<comment type="similarity">
    <text evidence="3">Belongs to the nurim family.</text>
</comment>
<dbReference type="Gene3D" id="1.20.120.1630">
    <property type="match status" value="1"/>
</dbReference>
<gene>
    <name evidence="14" type="ORF">MSP7336_03093</name>
</gene>
<comment type="function">
    <text evidence="1">Catalyzes the methylation of methanethiol (MeSH) to yield dimethylsulphide (DMS).</text>
</comment>
<evidence type="ECO:0000256" key="9">
    <source>
        <dbReference type="ARBA" id="ARBA00022989"/>
    </source>
</evidence>
<keyword evidence="7" id="KW-0949">S-adenosyl-L-methionine</keyword>
<protein>
    <recommendedName>
        <fullName evidence="4">methanethiol S-methyltransferase</fullName>
        <ecNumber evidence="4">2.1.1.334</ecNumber>
    </recommendedName>
</protein>
<dbReference type="GO" id="GO:0016020">
    <property type="term" value="C:membrane"/>
    <property type="evidence" value="ECO:0007669"/>
    <property type="project" value="UniProtKB-SubCell"/>
</dbReference>
<evidence type="ECO:0000256" key="11">
    <source>
        <dbReference type="ARBA" id="ARBA00048134"/>
    </source>
</evidence>
<evidence type="ECO:0000313" key="15">
    <source>
        <dbReference type="Proteomes" id="UP000252015"/>
    </source>
</evidence>
<feature type="transmembrane region" description="Helical" evidence="12">
    <location>
        <begin position="7"/>
        <end position="31"/>
    </location>
</feature>
<dbReference type="InterPro" id="IPR009915">
    <property type="entry name" value="NnrU_dom"/>
</dbReference>
<evidence type="ECO:0000256" key="10">
    <source>
        <dbReference type="ARBA" id="ARBA00023136"/>
    </source>
</evidence>
<feature type="transmembrane region" description="Helical" evidence="12">
    <location>
        <begin position="51"/>
        <end position="69"/>
    </location>
</feature>
<evidence type="ECO:0000256" key="7">
    <source>
        <dbReference type="ARBA" id="ARBA00022691"/>
    </source>
</evidence>
<dbReference type="EMBL" id="UEGW01000001">
    <property type="protein sequence ID" value="SRX94830.1"/>
    <property type="molecule type" value="Genomic_DNA"/>
</dbReference>
<dbReference type="EC" id="2.1.1.334" evidence="4"/>
<feature type="transmembrane region" description="Helical" evidence="12">
    <location>
        <begin position="126"/>
        <end position="151"/>
    </location>
</feature>
<dbReference type="PANTHER" id="PTHR31040">
    <property type="entry name" value="NURIM"/>
    <property type="match status" value="1"/>
</dbReference>
<comment type="subcellular location">
    <subcellularLocation>
        <location evidence="2">Membrane</location>
        <topology evidence="2">Multi-pass membrane protein</topology>
    </subcellularLocation>
</comment>
<dbReference type="NCBIfam" id="NF045656">
    <property type="entry name" value="MeththiolMtaseMddA"/>
    <property type="match status" value="1"/>
</dbReference>
<feature type="domain" description="NnrU" evidence="13">
    <location>
        <begin position="57"/>
        <end position="192"/>
    </location>
</feature>
<dbReference type="STRING" id="29313.BHQ16_11990"/>